<dbReference type="InterPro" id="IPR001100">
    <property type="entry name" value="Pyr_nuc-diS_OxRdtase"/>
</dbReference>
<dbReference type="PIRSF" id="PIRSF000350">
    <property type="entry name" value="Mercury_reductase_MerA"/>
    <property type="match status" value="1"/>
</dbReference>
<comment type="similarity">
    <text evidence="2">Belongs to the class-I pyridine nucleotide-disulfide oxidoreductase family.</text>
</comment>
<keyword evidence="4" id="KW-0274">FAD</keyword>
<gene>
    <name evidence="7" type="primary">rclA</name>
    <name evidence="7" type="ORF">GCM10009559_75660</name>
</gene>
<dbReference type="Pfam" id="PF07992">
    <property type="entry name" value="Pyr_redox_2"/>
    <property type="match status" value="1"/>
</dbReference>
<dbReference type="SUPFAM" id="SSF55424">
    <property type="entry name" value="FAD/NAD-linked reductases, dimerisation (C-terminal) domain"/>
    <property type="match status" value="1"/>
</dbReference>
<accession>A0ABN1NHG7</accession>
<comment type="cofactor">
    <cofactor evidence="1">
        <name>FAD</name>
        <dbReference type="ChEBI" id="CHEBI:57692"/>
    </cofactor>
</comment>
<dbReference type="EMBL" id="BAAAHP010000306">
    <property type="protein sequence ID" value="GAA0907097.1"/>
    <property type="molecule type" value="Genomic_DNA"/>
</dbReference>
<sequence>MCSLREHGARSTTASIPEQRVQIMQSAVRSLRADVLVVGFGKGGKAVAAAMGRAGKRVVVVEQSDQMYGGTCPNVGCVPTKALVHRAHARRPSDPPQDWYERAIGEVHAITSLFRKGNFDAMTEDVGATVLTGHAEFVGPHTVSVDTADDRVTVEADHILINTGSTPVIPDIPGLRTSEYLVTSTDLIHRTVLPEHLAIVGGGYLGIEFASIYRQFGSRVTLFESTSRILEREDDDVAAVAEGILVDEGVNIVTGANVTEIRDGAGGATVRYMNDGREHTVAVDAVLAAAGRRPATEGLGLAAAGVRTTSRGAVEVDEYLRTSQPHIFALGDVNGGPQFTYVSLDDSRIVLDQLLGDGKRTTADRVAVPRTLFMTPPLANVGLTEREARDAGFRVKAASQPVAEIVAMPRAYVVGETRGVMKFVIDVDTDEILGAALLSVDAQELINTVALAMRHGIKAGELRDSIYTHPSSTEAFNDVIGAVVRSDDG</sequence>
<evidence type="ECO:0000256" key="1">
    <source>
        <dbReference type="ARBA" id="ARBA00001974"/>
    </source>
</evidence>
<organism evidence="7 8">
    <name type="scientific">Pseudonocardia zijingensis</name>
    <dbReference type="NCBI Taxonomy" id="153376"/>
    <lineage>
        <taxon>Bacteria</taxon>
        <taxon>Bacillati</taxon>
        <taxon>Actinomycetota</taxon>
        <taxon>Actinomycetes</taxon>
        <taxon>Pseudonocardiales</taxon>
        <taxon>Pseudonocardiaceae</taxon>
        <taxon>Pseudonocardia</taxon>
    </lineage>
</organism>
<dbReference type="InterPro" id="IPR036188">
    <property type="entry name" value="FAD/NAD-bd_sf"/>
</dbReference>
<evidence type="ECO:0000313" key="7">
    <source>
        <dbReference type="EMBL" id="GAA0907097.1"/>
    </source>
</evidence>
<dbReference type="Gene3D" id="3.30.390.30">
    <property type="match status" value="1"/>
</dbReference>
<dbReference type="PANTHER" id="PTHR43014:SF4">
    <property type="entry name" value="PYRIDINE NUCLEOTIDE-DISULFIDE OXIDOREDUCTASE RCLA-RELATED"/>
    <property type="match status" value="1"/>
</dbReference>
<dbReference type="InterPro" id="IPR023753">
    <property type="entry name" value="FAD/NAD-binding_dom"/>
</dbReference>
<evidence type="ECO:0000259" key="5">
    <source>
        <dbReference type="Pfam" id="PF02852"/>
    </source>
</evidence>
<dbReference type="InterPro" id="IPR004099">
    <property type="entry name" value="Pyr_nucl-diS_OxRdtase_dimer"/>
</dbReference>
<evidence type="ECO:0000259" key="6">
    <source>
        <dbReference type="Pfam" id="PF07992"/>
    </source>
</evidence>
<feature type="domain" description="FAD/NAD(P)-binding" evidence="6">
    <location>
        <begin position="34"/>
        <end position="344"/>
    </location>
</feature>
<proteinExistence type="inferred from homology"/>
<reference evidence="7 8" key="1">
    <citation type="journal article" date="2019" name="Int. J. Syst. Evol. Microbiol.">
        <title>The Global Catalogue of Microorganisms (GCM) 10K type strain sequencing project: providing services to taxonomists for standard genome sequencing and annotation.</title>
        <authorList>
            <consortium name="The Broad Institute Genomics Platform"/>
            <consortium name="The Broad Institute Genome Sequencing Center for Infectious Disease"/>
            <person name="Wu L."/>
            <person name="Ma J."/>
        </authorList>
    </citation>
    <scope>NUCLEOTIDE SEQUENCE [LARGE SCALE GENOMIC DNA]</scope>
    <source>
        <strain evidence="7 8">JCM 11117</strain>
    </source>
</reference>
<dbReference type="PRINTS" id="PR00368">
    <property type="entry name" value="FADPNR"/>
</dbReference>
<dbReference type="SUPFAM" id="SSF51905">
    <property type="entry name" value="FAD/NAD(P)-binding domain"/>
    <property type="match status" value="1"/>
</dbReference>
<name>A0ABN1NHG7_9PSEU</name>
<dbReference type="InterPro" id="IPR016156">
    <property type="entry name" value="FAD/NAD-linked_Rdtase_dimer_sf"/>
</dbReference>
<keyword evidence="3" id="KW-0285">Flavoprotein</keyword>
<comment type="caution">
    <text evidence="7">The sequence shown here is derived from an EMBL/GenBank/DDBJ whole genome shotgun (WGS) entry which is preliminary data.</text>
</comment>
<evidence type="ECO:0000313" key="8">
    <source>
        <dbReference type="Proteomes" id="UP001499967"/>
    </source>
</evidence>
<evidence type="ECO:0000256" key="3">
    <source>
        <dbReference type="ARBA" id="ARBA00022630"/>
    </source>
</evidence>
<evidence type="ECO:0000256" key="4">
    <source>
        <dbReference type="ARBA" id="ARBA00022827"/>
    </source>
</evidence>
<keyword evidence="8" id="KW-1185">Reference proteome</keyword>
<evidence type="ECO:0000256" key="2">
    <source>
        <dbReference type="ARBA" id="ARBA00007532"/>
    </source>
</evidence>
<feature type="domain" description="Pyridine nucleotide-disulphide oxidoreductase dimerisation" evidence="5">
    <location>
        <begin position="368"/>
        <end position="478"/>
    </location>
</feature>
<dbReference type="Gene3D" id="3.50.50.60">
    <property type="entry name" value="FAD/NAD(P)-binding domain"/>
    <property type="match status" value="2"/>
</dbReference>
<dbReference type="Pfam" id="PF02852">
    <property type="entry name" value="Pyr_redox_dim"/>
    <property type="match status" value="1"/>
</dbReference>
<dbReference type="PRINTS" id="PR00411">
    <property type="entry name" value="PNDRDTASEI"/>
</dbReference>
<dbReference type="Proteomes" id="UP001499967">
    <property type="component" value="Unassembled WGS sequence"/>
</dbReference>
<protein>
    <submittedName>
        <fullName evidence="7">Reactive chlorine resistance oxidoreductase RclA</fullName>
    </submittedName>
</protein>
<dbReference type="PANTHER" id="PTHR43014">
    <property type="entry name" value="MERCURIC REDUCTASE"/>
    <property type="match status" value="1"/>
</dbReference>